<name>A0A8J5FQ69_ZINOF</name>
<dbReference type="SUPFAM" id="SSF56112">
    <property type="entry name" value="Protein kinase-like (PK-like)"/>
    <property type="match status" value="1"/>
</dbReference>
<dbReference type="InterPro" id="IPR036770">
    <property type="entry name" value="Ankyrin_rpt-contain_sf"/>
</dbReference>
<dbReference type="InterPro" id="IPR001245">
    <property type="entry name" value="Ser-Thr/Tyr_kinase_cat_dom"/>
</dbReference>
<evidence type="ECO:0000256" key="5">
    <source>
        <dbReference type="ARBA" id="ARBA00022840"/>
    </source>
</evidence>
<dbReference type="GO" id="GO:0004674">
    <property type="term" value="F:protein serine/threonine kinase activity"/>
    <property type="evidence" value="ECO:0007669"/>
    <property type="project" value="TreeGrafter"/>
</dbReference>
<dbReference type="Pfam" id="PF03134">
    <property type="entry name" value="TB2_DP1_HVA22"/>
    <property type="match status" value="1"/>
</dbReference>
<keyword evidence="10" id="KW-1185">Reference proteome</keyword>
<keyword evidence="7" id="KW-0472">Membrane</keyword>
<dbReference type="Gene3D" id="3.30.200.20">
    <property type="entry name" value="Phosphorylase Kinase, domain 1"/>
    <property type="match status" value="1"/>
</dbReference>
<dbReference type="InterPro" id="IPR051681">
    <property type="entry name" value="Ser/Thr_Kinases-Pseudokinases"/>
</dbReference>
<dbReference type="AlphaFoldDB" id="A0A8J5FQ69"/>
<dbReference type="Pfam" id="PF07714">
    <property type="entry name" value="PK_Tyr_Ser-Thr"/>
    <property type="match status" value="2"/>
</dbReference>
<dbReference type="InterPro" id="IPR004345">
    <property type="entry name" value="TB2_DP1_HVA22"/>
</dbReference>
<proteinExistence type="inferred from homology"/>
<dbReference type="Proteomes" id="UP000734854">
    <property type="component" value="Unassembled WGS sequence"/>
</dbReference>
<dbReference type="PANTHER" id="PTHR44329:SF140">
    <property type="entry name" value="INACTIVE PROTEIN TYROSINE KINASE PTKL"/>
    <property type="match status" value="1"/>
</dbReference>
<dbReference type="PROSITE" id="PS50297">
    <property type="entry name" value="ANK_REP_REGION"/>
    <property type="match status" value="1"/>
</dbReference>
<keyword evidence="7" id="KW-0812">Transmembrane</keyword>
<dbReference type="SMART" id="SM00248">
    <property type="entry name" value="ANK"/>
    <property type="match status" value="2"/>
</dbReference>
<dbReference type="InterPro" id="IPR011009">
    <property type="entry name" value="Kinase-like_dom_sf"/>
</dbReference>
<keyword evidence="7" id="KW-1133">Transmembrane helix</keyword>
<evidence type="ECO:0000256" key="3">
    <source>
        <dbReference type="ARBA" id="ARBA00022741"/>
    </source>
</evidence>
<comment type="similarity">
    <text evidence="1">Belongs to the protein kinase superfamily. TKL Ser/Thr protein kinase family.</text>
</comment>
<comment type="caution">
    <text evidence="9">The sequence shown here is derived from an EMBL/GenBank/DDBJ whole genome shotgun (WGS) entry which is preliminary data.</text>
</comment>
<keyword evidence="5" id="KW-0067">ATP-binding</keyword>
<gene>
    <name evidence="9" type="ORF">ZIOFF_048098</name>
</gene>
<dbReference type="InterPro" id="IPR002110">
    <property type="entry name" value="Ankyrin_rpt"/>
</dbReference>
<evidence type="ECO:0000256" key="1">
    <source>
        <dbReference type="ARBA" id="ARBA00005843"/>
    </source>
</evidence>
<dbReference type="GO" id="GO:0005524">
    <property type="term" value="F:ATP binding"/>
    <property type="evidence" value="ECO:0007669"/>
    <property type="project" value="UniProtKB-KW"/>
</dbReference>
<evidence type="ECO:0000259" key="8">
    <source>
        <dbReference type="PROSITE" id="PS50011"/>
    </source>
</evidence>
<dbReference type="FunFam" id="3.30.200.20:FF:000180">
    <property type="entry name" value="serine/threonine-protein kinase STY46-like"/>
    <property type="match status" value="1"/>
</dbReference>
<evidence type="ECO:0000256" key="2">
    <source>
        <dbReference type="ARBA" id="ARBA00022679"/>
    </source>
</evidence>
<keyword evidence="2" id="KW-0808">Transferase</keyword>
<dbReference type="FunFam" id="1.25.40.20:FF:000439">
    <property type="entry name" value="Integrin-linked protein kinase family"/>
    <property type="match status" value="1"/>
</dbReference>
<dbReference type="PROSITE" id="PS50011">
    <property type="entry name" value="PROTEIN_KINASE_DOM"/>
    <property type="match status" value="1"/>
</dbReference>
<keyword evidence="3" id="KW-0547">Nucleotide-binding</keyword>
<evidence type="ECO:0000256" key="6">
    <source>
        <dbReference type="PROSITE-ProRule" id="PRU00023"/>
    </source>
</evidence>
<sequence>MEANAEARFTLGKLSSLAPECDGSEALFTAEATQIPEDISSGIRLMFLANEGDLDGIREALGSRANVDFKDIDGRTALHVAACQGYADVVELLILNGADVDTQDRWGSTPLADAIHYKNREVIKLLEKHGAKLKVVPMHVENAREVPEYEIDPRELDFTNSIEITKGTFRIVTWRGIQVAVKKFNEDMITDEDKLRAFRDELELLQQIRHPNVVQFLGAVTQSSPMMIVTEYLAKGDLCDFLKSKTSLSTSLAVRHALDISRNILIDDTGHLKVADFGVSKLLRAATTVQDSTPLTCLDTACKSDVALPISACFEGFWITEYNAIMSPFIQHAVVLKFLHLLSTGKSIGLLHSPSHWSSNKSCITSYYSTHCLYTHSDGCPRTTFTFKGLLLSGVLKVIPDLHCSADNLACPMALAQVDRYMAPEVFLNQQYDTKVDVFSFSLILQEMIEGGPPFSYKQDTEVLEAYASKERPAFRASNKRYAHGLKELIEQCWSHDPKERPAFSEIIDRLCHIHSNIGHKHSKSCDAGIKDLFQLPLFLASLLTIPAMGYSLSKNCRDQHLLKIWNNKRLLDSMKSKVKETLNPDHTQSIYPSWSNRIIMGVLVAAAKHLDTLIGPAVMLLYPLYASMRAIESPSPVDDQQWLTYWVIYSLITLFELSSWKVLHWFPLWPYVKLVFCLWLVLPMFNGAAYIYEDHVRRYFRLGRYVSQKYPAQQRVVQMASLDARKSVEQFIDTYGPQSLERVVKAAEREARKH</sequence>
<dbReference type="SUPFAM" id="SSF48403">
    <property type="entry name" value="Ankyrin repeat"/>
    <property type="match status" value="1"/>
</dbReference>
<dbReference type="PANTHER" id="PTHR44329">
    <property type="entry name" value="SERINE/THREONINE-PROTEIN KINASE TNNI3K-RELATED"/>
    <property type="match status" value="1"/>
</dbReference>
<feature type="repeat" description="ANK" evidence="6">
    <location>
        <begin position="73"/>
        <end position="105"/>
    </location>
</feature>
<evidence type="ECO:0000313" key="9">
    <source>
        <dbReference type="EMBL" id="KAG6493121.1"/>
    </source>
</evidence>
<dbReference type="Pfam" id="PF12796">
    <property type="entry name" value="Ank_2"/>
    <property type="match status" value="1"/>
</dbReference>
<reference evidence="9 10" key="1">
    <citation type="submission" date="2020-08" db="EMBL/GenBank/DDBJ databases">
        <title>Plant Genome Project.</title>
        <authorList>
            <person name="Zhang R.-G."/>
        </authorList>
    </citation>
    <scope>NUCLEOTIDE SEQUENCE [LARGE SCALE GENOMIC DNA]</scope>
    <source>
        <tissue evidence="9">Rhizome</tissue>
    </source>
</reference>
<keyword evidence="6" id="KW-0040">ANK repeat</keyword>
<keyword evidence="4" id="KW-0418">Kinase</keyword>
<dbReference type="Gene3D" id="1.25.40.20">
    <property type="entry name" value="Ankyrin repeat-containing domain"/>
    <property type="match status" value="1"/>
</dbReference>
<dbReference type="Gene3D" id="1.10.510.10">
    <property type="entry name" value="Transferase(Phosphotransferase) domain 1"/>
    <property type="match status" value="1"/>
</dbReference>
<evidence type="ECO:0000256" key="4">
    <source>
        <dbReference type="ARBA" id="ARBA00022777"/>
    </source>
</evidence>
<dbReference type="EMBL" id="JACMSC010000013">
    <property type="protein sequence ID" value="KAG6493121.1"/>
    <property type="molecule type" value="Genomic_DNA"/>
</dbReference>
<dbReference type="InterPro" id="IPR000719">
    <property type="entry name" value="Prot_kinase_dom"/>
</dbReference>
<feature type="transmembrane region" description="Helical" evidence="7">
    <location>
        <begin position="672"/>
        <end position="693"/>
    </location>
</feature>
<evidence type="ECO:0000313" key="10">
    <source>
        <dbReference type="Proteomes" id="UP000734854"/>
    </source>
</evidence>
<accession>A0A8J5FQ69</accession>
<organism evidence="9 10">
    <name type="scientific">Zingiber officinale</name>
    <name type="common">Ginger</name>
    <name type="synonym">Amomum zingiber</name>
    <dbReference type="NCBI Taxonomy" id="94328"/>
    <lineage>
        <taxon>Eukaryota</taxon>
        <taxon>Viridiplantae</taxon>
        <taxon>Streptophyta</taxon>
        <taxon>Embryophyta</taxon>
        <taxon>Tracheophyta</taxon>
        <taxon>Spermatophyta</taxon>
        <taxon>Magnoliopsida</taxon>
        <taxon>Liliopsida</taxon>
        <taxon>Zingiberales</taxon>
        <taxon>Zingiberaceae</taxon>
        <taxon>Zingiber</taxon>
    </lineage>
</organism>
<evidence type="ECO:0000256" key="7">
    <source>
        <dbReference type="SAM" id="Phobius"/>
    </source>
</evidence>
<dbReference type="PROSITE" id="PS50088">
    <property type="entry name" value="ANK_REPEAT"/>
    <property type="match status" value="1"/>
</dbReference>
<protein>
    <recommendedName>
        <fullName evidence="8">Protein kinase domain-containing protein</fullName>
    </recommendedName>
</protein>
<feature type="domain" description="Protein kinase" evidence="8">
    <location>
        <begin position="158"/>
        <end position="518"/>
    </location>
</feature>